<feature type="region of interest" description="Disordered" evidence="2">
    <location>
        <begin position="1"/>
        <end position="26"/>
    </location>
</feature>
<gene>
    <name evidence="4" type="ORF">FRZ00_29175</name>
</gene>
<dbReference type="Gene3D" id="3.30.300.30">
    <property type="match status" value="1"/>
</dbReference>
<dbReference type="AlphaFoldDB" id="A0A5N5VZM3"/>
<dbReference type="GO" id="GO:0005886">
    <property type="term" value="C:plasma membrane"/>
    <property type="evidence" value="ECO:0007669"/>
    <property type="project" value="TreeGrafter"/>
</dbReference>
<feature type="domain" description="AMP-dependent synthetase/ligase" evidence="3">
    <location>
        <begin position="60"/>
        <end position="423"/>
    </location>
</feature>
<dbReference type="SUPFAM" id="SSF56801">
    <property type="entry name" value="Acetyl-CoA synthetase-like"/>
    <property type="match status" value="1"/>
</dbReference>
<protein>
    <submittedName>
        <fullName evidence="4">Fatty acyl-AMP ligase</fullName>
    </submittedName>
</protein>
<dbReference type="Proteomes" id="UP000327000">
    <property type="component" value="Unassembled WGS sequence"/>
</dbReference>
<comment type="similarity">
    <text evidence="1">Belongs to the ATP-dependent AMP-binding enzyme family.</text>
</comment>
<proteinExistence type="inferred from homology"/>
<dbReference type="GO" id="GO:0006633">
    <property type="term" value="P:fatty acid biosynthetic process"/>
    <property type="evidence" value="ECO:0007669"/>
    <property type="project" value="TreeGrafter"/>
</dbReference>
<dbReference type="Gene3D" id="3.40.50.12780">
    <property type="entry name" value="N-terminal domain of ligase-like"/>
    <property type="match status" value="1"/>
</dbReference>
<dbReference type="InterPro" id="IPR020845">
    <property type="entry name" value="AMP-binding_CS"/>
</dbReference>
<dbReference type="GO" id="GO:0016874">
    <property type="term" value="F:ligase activity"/>
    <property type="evidence" value="ECO:0007669"/>
    <property type="project" value="UniProtKB-KW"/>
</dbReference>
<accession>A0A5N5VZM3</accession>
<dbReference type="PANTHER" id="PTHR22754:SF32">
    <property type="entry name" value="DISCO-INTERACTING PROTEIN 2"/>
    <property type="match status" value="1"/>
</dbReference>
<organism evidence="4 5">
    <name type="scientific">Streptomyces mobaraensis</name>
    <name type="common">Streptoverticillium mobaraense</name>
    <dbReference type="NCBI Taxonomy" id="35621"/>
    <lineage>
        <taxon>Bacteria</taxon>
        <taxon>Bacillati</taxon>
        <taxon>Actinomycetota</taxon>
        <taxon>Actinomycetes</taxon>
        <taxon>Kitasatosporales</taxon>
        <taxon>Streptomycetaceae</taxon>
        <taxon>Streptomyces</taxon>
    </lineage>
</organism>
<keyword evidence="4" id="KW-0436">Ligase</keyword>
<dbReference type="OrthoDB" id="3671040at2"/>
<sequence>MRAHRTGPDAPTRRDHHHGSVGSTTNGEYGHTMDFFSALTNGSSRGVLHAWSGDAFDHTPWRDVVRDAHGMAARLRALGVRPGTRVACILTNTPDTVRGLLATWLAGGAVASLPLPTRGQSRQAYGDQLVALTARLDPVLLLADDWIAATLPAELTASLPVTGWTTLRAGGPASFEPTPPGRDDLAFIQYSSGSTSTPKGCALTTRAIERQLEIILHLTGGRPGADTVASWLPLSHDMGMFGCLLYSWAYDFHFVLSTPDRFGLAPRSWFRDMSEYEATMTAGTSTAVYLAARAQGRGTLPKPLRLRAAVIGAERVDWGTLATATAAFRPFGLTDTAFQPAYGMAEATLAVAGKPWAQAPRALTFHGPSLVEGKAVETAPDDPHATRLVSNGVPLPGVEIRAGASGGVAEIEVASPSLAQGYYADPARTAERFPDGRLRTGDLGFLHDGELYVLGRADDMLSVGGRKVYATEIESAVDSMRNIRKGCAALVDAGDTGATRLVLMVEPQGNPKDFRPIAEEAATLALEKAGVALSECLFLPRGVLPKTPSGKIQRFRCRALLTDTTFAPVARVPLN</sequence>
<reference evidence="4 5" key="1">
    <citation type="journal article" date="2019" name="Microb. Cell Fact.">
        <title>Exploring novel herbicidin analogues by transcriptional regulator overexpression and MS/MS molecular networking.</title>
        <authorList>
            <person name="Shi Y."/>
            <person name="Gu R."/>
            <person name="Li Y."/>
            <person name="Wang X."/>
            <person name="Ren W."/>
            <person name="Li X."/>
            <person name="Wang L."/>
            <person name="Xie Y."/>
            <person name="Hong B."/>
        </authorList>
    </citation>
    <scope>NUCLEOTIDE SEQUENCE [LARGE SCALE GENOMIC DNA]</scope>
    <source>
        <strain evidence="4 5">US-43</strain>
    </source>
</reference>
<evidence type="ECO:0000259" key="3">
    <source>
        <dbReference type="Pfam" id="PF00501"/>
    </source>
</evidence>
<dbReference type="PANTHER" id="PTHR22754">
    <property type="entry name" value="DISCO-INTERACTING PROTEIN 2 DIP2 -RELATED"/>
    <property type="match status" value="1"/>
</dbReference>
<comment type="caution">
    <text evidence="4">The sequence shown here is derived from an EMBL/GenBank/DDBJ whole genome shotgun (WGS) entry which is preliminary data.</text>
</comment>
<dbReference type="InterPro" id="IPR045851">
    <property type="entry name" value="AMP-bd_C_sf"/>
</dbReference>
<dbReference type="PROSITE" id="PS00455">
    <property type="entry name" value="AMP_BINDING"/>
    <property type="match status" value="1"/>
</dbReference>
<dbReference type="InterPro" id="IPR000873">
    <property type="entry name" value="AMP-dep_synth/lig_dom"/>
</dbReference>
<keyword evidence="5" id="KW-1185">Reference proteome</keyword>
<dbReference type="GO" id="GO:0070566">
    <property type="term" value="F:adenylyltransferase activity"/>
    <property type="evidence" value="ECO:0007669"/>
    <property type="project" value="TreeGrafter"/>
</dbReference>
<evidence type="ECO:0000313" key="4">
    <source>
        <dbReference type="EMBL" id="KAB7834425.1"/>
    </source>
</evidence>
<dbReference type="InterPro" id="IPR042099">
    <property type="entry name" value="ANL_N_sf"/>
</dbReference>
<evidence type="ECO:0000256" key="2">
    <source>
        <dbReference type="SAM" id="MobiDB-lite"/>
    </source>
</evidence>
<dbReference type="EMBL" id="VOKX01000115">
    <property type="protein sequence ID" value="KAB7834425.1"/>
    <property type="molecule type" value="Genomic_DNA"/>
</dbReference>
<name>A0A5N5VZM3_STRMB</name>
<evidence type="ECO:0000313" key="5">
    <source>
        <dbReference type="Proteomes" id="UP000327000"/>
    </source>
</evidence>
<dbReference type="Pfam" id="PF00501">
    <property type="entry name" value="AMP-binding"/>
    <property type="match status" value="1"/>
</dbReference>
<evidence type="ECO:0000256" key="1">
    <source>
        <dbReference type="ARBA" id="ARBA00006432"/>
    </source>
</evidence>